<dbReference type="Gramene" id="LPERR04G05600.1">
    <property type="protein sequence ID" value="LPERR04G05600.1"/>
    <property type="gene ID" value="LPERR04G05600"/>
</dbReference>
<dbReference type="eggNOG" id="ENOG502R49G">
    <property type="taxonomic scope" value="Eukaryota"/>
</dbReference>
<reference evidence="1 2" key="1">
    <citation type="submission" date="2012-08" db="EMBL/GenBank/DDBJ databases">
        <title>Oryza genome evolution.</title>
        <authorList>
            <person name="Wing R.A."/>
        </authorList>
    </citation>
    <scope>NUCLEOTIDE SEQUENCE</scope>
</reference>
<reference evidence="1" key="3">
    <citation type="submission" date="2015-04" db="UniProtKB">
        <authorList>
            <consortium name="EnsemblPlants"/>
        </authorList>
    </citation>
    <scope>IDENTIFICATION</scope>
</reference>
<sequence>MKKSVKLGARFLVNKPLDAVTTQNIWQHLDLKVLRMEKMKDVSPKIKKVAKNVCAMVPNQLPTYVQMQALTGDTKICDVYSEMRRSLQLGAVFDESNYPTDHPSGDKDKLAREDDIVGGYGFASEANATQFNDDHQVADPILSCNVPDASHEIMSKATSVDNQQATRGSDEPAAFSADEANVIIFSTGNLQINVDMACNADASQESIKKTTDDLNNLTESKASTLILVNYSDSESDVETEAYLRDSRNGSCIELRNGK</sequence>
<evidence type="ECO:0000313" key="2">
    <source>
        <dbReference type="Proteomes" id="UP000032180"/>
    </source>
</evidence>
<dbReference type="EnsemblPlants" id="LPERR04G05600.1">
    <property type="protein sequence ID" value="LPERR04G05600.1"/>
    <property type="gene ID" value="LPERR04G05600"/>
</dbReference>
<organism evidence="1 2">
    <name type="scientific">Leersia perrieri</name>
    <dbReference type="NCBI Taxonomy" id="77586"/>
    <lineage>
        <taxon>Eukaryota</taxon>
        <taxon>Viridiplantae</taxon>
        <taxon>Streptophyta</taxon>
        <taxon>Embryophyta</taxon>
        <taxon>Tracheophyta</taxon>
        <taxon>Spermatophyta</taxon>
        <taxon>Magnoliopsida</taxon>
        <taxon>Liliopsida</taxon>
        <taxon>Poales</taxon>
        <taxon>Poaceae</taxon>
        <taxon>BOP clade</taxon>
        <taxon>Oryzoideae</taxon>
        <taxon>Oryzeae</taxon>
        <taxon>Oryzinae</taxon>
        <taxon>Leersia</taxon>
    </lineage>
</organism>
<dbReference type="AlphaFoldDB" id="A0A0D9W3N1"/>
<accession>A0A0D9W3N1</accession>
<keyword evidence="2" id="KW-1185">Reference proteome</keyword>
<dbReference type="HOGENOM" id="CLU_094366_0_0_1"/>
<dbReference type="Proteomes" id="UP000032180">
    <property type="component" value="Chromosome 4"/>
</dbReference>
<protein>
    <submittedName>
        <fullName evidence="1">Uncharacterized protein</fullName>
    </submittedName>
</protein>
<proteinExistence type="predicted"/>
<name>A0A0D9W3N1_9ORYZ</name>
<evidence type="ECO:0000313" key="1">
    <source>
        <dbReference type="EnsemblPlants" id="LPERR04G05600.1"/>
    </source>
</evidence>
<dbReference type="STRING" id="77586.A0A0D9W3N1"/>
<reference evidence="2" key="2">
    <citation type="submission" date="2013-12" db="EMBL/GenBank/DDBJ databases">
        <authorList>
            <person name="Yu Y."/>
            <person name="Lee S."/>
            <person name="de Baynast K."/>
            <person name="Wissotski M."/>
            <person name="Liu L."/>
            <person name="Talag J."/>
            <person name="Goicoechea J."/>
            <person name="Angelova A."/>
            <person name="Jetty R."/>
            <person name="Kudrna D."/>
            <person name="Golser W."/>
            <person name="Rivera L."/>
            <person name="Zhang J."/>
            <person name="Wing R."/>
        </authorList>
    </citation>
    <scope>NUCLEOTIDE SEQUENCE</scope>
</reference>